<sequence length="181" mass="18975">MPRQRGRSCLASSSPPRPGRAFGMASFSSWASRGWATTRRDSSLQQIEARSAAAAAAERKALAAEQRAQEANPEEIELDMDDDEDDAPGAEPPPAASSSAAVAMTANSEEIELNVEDIEEAPIPSEVFGGGLSSMRANLPDWETVEEPPLAAPAPAAEEKKKLGALAKFQKKGKGKGGSKG</sequence>
<evidence type="ECO:0000313" key="2">
    <source>
        <dbReference type="EMBL" id="CAK9093467.1"/>
    </source>
</evidence>
<keyword evidence="3" id="KW-1185">Reference proteome</keyword>
<proteinExistence type="predicted"/>
<evidence type="ECO:0000313" key="3">
    <source>
        <dbReference type="Proteomes" id="UP001642464"/>
    </source>
</evidence>
<feature type="region of interest" description="Disordered" evidence="1">
    <location>
        <begin position="149"/>
        <end position="181"/>
    </location>
</feature>
<accession>A0ABP0QYU8</accession>
<protein>
    <submittedName>
        <fullName evidence="2">Uncharacterized protein</fullName>
    </submittedName>
</protein>
<comment type="caution">
    <text evidence="2">The sequence shown here is derived from an EMBL/GenBank/DDBJ whole genome shotgun (WGS) entry which is preliminary data.</text>
</comment>
<gene>
    <name evidence="2" type="ORF">SCF082_LOCUS43970</name>
</gene>
<feature type="compositionally biased region" description="Acidic residues" evidence="1">
    <location>
        <begin position="109"/>
        <end position="120"/>
    </location>
</feature>
<name>A0ABP0QYU8_9DINO</name>
<evidence type="ECO:0000256" key="1">
    <source>
        <dbReference type="SAM" id="MobiDB-lite"/>
    </source>
</evidence>
<reference evidence="2 3" key="1">
    <citation type="submission" date="2024-02" db="EMBL/GenBank/DDBJ databases">
        <authorList>
            <person name="Chen Y."/>
            <person name="Shah S."/>
            <person name="Dougan E. K."/>
            <person name="Thang M."/>
            <person name="Chan C."/>
        </authorList>
    </citation>
    <scope>NUCLEOTIDE SEQUENCE [LARGE SCALE GENOMIC DNA]</scope>
</reference>
<dbReference type="EMBL" id="CAXAMM010040474">
    <property type="protein sequence ID" value="CAK9093467.1"/>
    <property type="molecule type" value="Genomic_DNA"/>
</dbReference>
<feature type="compositionally biased region" description="Basic residues" evidence="1">
    <location>
        <begin position="169"/>
        <end position="181"/>
    </location>
</feature>
<organism evidence="2 3">
    <name type="scientific">Durusdinium trenchii</name>
    <dbReference type="NCBI Taxonomy" id="1381693"/>
    <lineage>
        <taxon>Eukaryota</taxon>
        <taxon>Sar</taxon>
        <taxon>Alveolata</taxon>
        <taxon>Dinophyceae</taxon>
        <taxon>Suessiales</taxon>
        <taxon>Symbiodiniaceae</taxon>
        <taxon>Durusdinium</taxon>
    </lineage>
</organism>
<feature type="region of interest" description="Disordered" evidence="1">
    <location>
        <begin position="58"/>
        <end position="126"/>
    </location>
</feature>
<dbReference type="Proteomes" id="UP001642464">
    <property type="component" value="Unassembled WGS sequence"/>
</dbReference>
<feature type="compositionally biased region" description="Acidic residues" evidence="1">
    <location>
        <begin position="72"/>
        <end position="88"/>
    </location>
</feature>
<feature type="region of interest" description="Disordered" evidence="1">
    <location>
        <begin position="1"/>
        <end position="21"/>
    </location>
</feature>